<name>A0ABS6UQT1_9PSEU</name>
<dbReference type="RefSeq" id="WP_218602753.1">
    <property type="nucleotide sequence ID" value="NZ_JADQDJ010000082.1"/>
</dbReference>
<proteinExistence type="predicted"/>
<comment type="caution">
    <text evidence="2">The sequence shown here is derived from an EMBL/GenBank/DDBJ whole genome shotgun (WGS) entry which is preliminary data.</text>
</comment>
<feature type="coiled-coil region" evidence="1">
    <location>
        <begin position="34"/>
        <end position="61"/>
    </location>
</feature>
<dbReference type="Proteomes" id="UP000694287">
    <property type="component" value="Unassembled WGS sequence"/>
</dbReference>
<evidence type="ECO:0000313" key="2">
    <source>
        <dbReference type="EMBL" id="MBW0134537.1"/>
    </source>
</evidence>
<keyword evidence="3" id="KW-1185">Reference proteome</keyword>
<dbReference type="EMBL" id="JADQDK010000001">
    <property type="protein sequence ID" value="MBW0134537.1"/>
    <property type="molecule type" value="Genomic_DNA"/>
</dbReference>
<protein>
    <submittedName>
        <fullName evidence="2">Ferritin-like domain-containing protein</fullName>
    </submittedName>
</protein>
<keyword evidence="1" id="KW-0175">Coiled coil</keyword>
<evidence type="ECO:0000256" key="1">
    <source>
        <dbReference type="SAM" id="Coils"/>
    </source>
</evidence>
<accession>A0ABS6UQT1</accession>
<evidence type="ECO:0000313" key="3">
    <source>
        <dbReference type="Proteomes" id="UP000694287"/>
    </source>
</evidence>
<gene>
    <name evidence="2" type="ORF">I4I81_09730</name>
</gene>
<sequence length="328" mass="35418">METRTVVPTLITQLRALQQLTQTEAQIAKVRVGQARTDAVRRELQQNAANAERRTERITDELRRVGGVPDVVTPAIGRVLALVKSTVEQGQPLDEALLGDLTLEHQLLDRARYVRTLARRAERVSTERLADDLVTAHEATVDWLTTVLAEEAMGGVAALVATPLQRVAGGVTRVVSLPTRFAIERFNQAVAAVSRTGEQVRDGAEDLAREASATVTRLGTGAREVATAGRDAALGRAEQVARRDGADDTAKAVHETRRNLGTLKASELPVRDYDELNAQDSIAAIRELSTPEDITAVVTYEETHKNRAGVVSAAQTRFAAVAKDEAGV</sequence>
<organism evidence="2 3">
    <name type="scientific">Pseudonocardia abyssalis</name>
    <dbReference type="NCBI Taxonomy" id="2792008"/>
    <lineage>
        <taxon>Bacteria</taxon>
        <taxon>Bacillati</taxon>
        <taxon>Actinomycetota</taxon>
        <taxon>Actinomycetes</taxon>
        <taxon>Pseudonocardiales</taxon>
        <taxon>Pseudonocardiaceae</taxon>
        <taxon>Pseudonocardia</taxon>
    </lineage>
</organism>
<reference evidence="2 3" key="1">
    <citation type="submission" date="2020-11" db="EMBL/GenBank/DDBJ databases">
        <title>Pseudonocardia abyssalis sp. nov. and Pseudonocardia oceani sp. nov., description and phylogenomic analysis of two novel actinomycetes isolated from the deep Southern Ocean.</title>
        <authorList>
            <person name="Parra J."/>
        </authorList>
    </citation>
    <scope>NUCLEOTIDE SEQUENCE [LARGE SCALE GENOMIC DNA]</scope>
    <source>
        <strain evidence="2 3">KRD-168</strain>
    </source>
</reference>